<dbReference type="Pfam" id="PF00753">
    <property type="entry name" value="Lactamase_B"/>
    <property type="match status" value="1"/>
</dbReference>
<dbReference type="EMBL" id="JAMSKV010000013">
    <property type="protein sequence ID" value="MCQ8279585.1"/>
    <property type="molecule type" value="Genomic_DNA"/>
</dbReference>
<evidence type="ECO:0000256" key="1">
    <source>
        <dbReference type="ARBA" id="ARBA00001947"/>
    </source>
</evidence>
<proteinExistence type="predicted"/>
<organism evidence="6 7">
    <name type="scientific">Endosaccharibacter trunci</name>
    <dbReference type="NCBI Taxonomy" id="2812733"/>
    <lineage>
        <taxon>Bacteria</taxon>
        <taxon>Pseudomonadati</taxon>
        <taxon>Pseudomonadota</taxon>
        <taxon>Alphaproteobacteria</taxon>
        <taxon>Acetobacterales</taxon>
        <taxon>Acetobacteraceae</taxon>
        <taxon>Endosaccharibacter</taxon>
    </lineage>
</organism>
<reference evidence="6 7" key="1">
    <citation type="submission" date="2022-06" db="EMBL/GenBank/DDBJ databases">
        <title>Endosaccharibacter gen. nov., sp. nov., endophytic bacteria isolated from sugarcane.</title>
        <authorList>
            <person name="Pitiwittayakul N."/>
            <person name="Yukphan P."/>
            <person name="Charoenyingcharoen P."/>
            <person name="Tanasupawat S."/>
        </authorList>
    </citation>
    <scope>NUCLEOTIDE SEQUENCE [LARGE SCALE GENOMIC DNA]</scope>
    <source>
        <strain evidence="6 7">KSS8</strain>
    </source>
</reference>
<evidence type="ECO:0000313" key="7">
    <source>
        <dbReference type="Proteomes" id="UP001524587"/>
    </source>
</evidence>
<keyword evidence="3" id="KW-0378">Hydrolase</keyword>
<sequence>MPTPRLEIVPVTPLRQNCQILFDADSKRGVVVDPGGDAPLIQERVRALGIAIDAILLTHGHLDHVGGADELRAALPPLASGPVPVIGPDQRDAFLLNTVAQQAANWGLTGMRDVVPDRYLTEGETLAFAGCTLEVLHVPGHTPGHLVFVERAHRFALVGDTLFAGSVGRTDFPYSDGGVLIAAIHAKLLPLGDDMTIVPGHGNAGTIGAERAGNPFLRG</sequence>
<dbReference type="Gene3D" id="3.60.15.10">
    <property type="entry name" value="Ribonuclease Z/Hydroxyacylglutathione hydrolase-like"/>
    <property type="match status" value="1"/>
</dbReference>
<dbReference type="PANTHER" id="PTHR46233">
    <property type="entry name" value="HYDROXYACYLGLUTATHIONE HYDROLASE GLOC"/>
    <property type="match status" value="1"/>
</dbReference>
<dbReference type="RefSeq" id="WP_422865064.1">
    <property type="nucleotide sequence ID" value="NZ_JAMSKV010000013.1"/>
</dbReference>
<evidence type="ECO:0000256" key="4">
    <source>
        <dbReference type="ARBA" id="ARBA00022833"/>
    </source>
</evidence>
<feature type="domain" description="Metallo-beta-lactamase" evidence="5">
    <location>
        <begin position="15"/>
        <end position="201"/>
    </location>
</feature>
<keyword evidence="2" id="KW-0479">Metal-binding</keyword>
<comment type="caution">
    <text evidence="6">The sequence shown here is derived from an EMBL/GenBank/DDBJ whole genome shotgun (WGS) entry which is preliminary data.</text>
</comment>
<dbReference type="SMART" id="SM00849">
    <property type="entry name" value="Lactamase_B"/>
    <property type="match status" value="1"/>
</dbReference>
<keyword evidence="4" id="KW-0862">Zinc</keyword>
<evidence type="ECO:0000256" key="2">
    <source>
        <dbReference type="ARBA" id="ARBA00022723"/>
    </source>
</evidence>
<evidence type="ECO:0000313" key="6">
    <source>
        <dbReference type="EMBL" id="MCQ8279585.1"/>
    </source>
</evidence>
<dbReference type="InterPro" id="IPR036866">
    <property type="entry name" value="RibonucZ/Hydroxyglut_hydro"/>
</dbReference>
<protein>
    <submittedName>
        <fullName evidence="6">MBL fold metallo-hydrolase</fullName>
    </submittedName>
</protein>
<dbReference type="Proteomes" id="UP001524587">
    <property type="component" value="Unassembled WGS sequence"/>
</dbReference>
<dbReference type="PANTHER" id="PTHR46233:SF3">
    <property type="entry name" value="HYDROXYACYLGLUTATHIONE HYDROLASE GLOC"/>
    <property type="match status" value="1"/>
</dbReference>
<dbReference type="SUPFAM" id="SSF56281">
    <property type="entry name" value="Metallo-hydrolase/oxidoreductase"/>
    <property type="match status" value="1"/>
</dbReference>
<evidence type="ECO:0000259" key="5">
    <source>
        <dbReference type="SMART" id="SM00849"/>
    </source>
</evidence>
<comment type="cofactor">
    <cofactor evidence="1">
        <name>Zn(2+)</name>
        <dbReference type="ChEBI" id="CHEBI:29105"/>
    </cofactor>
</comment>
<keyword evidence="7" id="KW-1185">Reference proteome</keyword>
<evidence type="ECO:0000256" key="3">
    <source>
        <dbReference type="ARBA" id="ARBA00022801"/>
    </source>
</evidence>
<gene>
    <name evidence="6" type="ORF">NFI95_14155</name>
</gene>
<dbReference type="InterPro" id="IPR051453">
    <property type="entry name" value="MBL_Glyoxalase_II"/>
</dbReference>
<accession>A0ABT1WB01</accession>
<dbReference type="InterPro" id="IPR001279">
    <property type="entry name" value="Metallo-B-lactamas"/>
</dbReference>
<name>A0ABT1WB01_9PROT</name>